<name>A0A291PB31_9GAMM</name>
<accession>A0A291PB31</accession>
<feature type="region of interest" description="Disordered" evidence="1">
    <location>
        <begin position="1"/>
        <end position="41"/>
    </location>
</feature>
<dbReference type="KEGG" id="hbe:BEI_3074"/>
<sequence length="41" mass="3977">MSARLAGRDGPRQEAFPGRGRPAAQAGVAGDGGVGQPSSAL</sequence>
<keyword evidence="3" id="KW-1185">Reference proteome</keyword>
<evidence type="ECO:0000313" key="3">
    <source>
        <dbReference type="Proteomes" id="UP000219993"/>
    </source>
</evidence>
<evidence type="ECO:0000313" key="2">
    <source>
        <dbReference type="EMBL" id="ATJ84061.1"/>
    </source>
</evidence>
<proteinExistence type="predicted"/>
<dbReference type="Proteomes" id="UP000219993">
    <property type="component" value="Chromosome"/>
</dbReference>
<organism evidence="2 3">
    <name type="scientific">Halomonas beimenensis</name>
    <dbReference type="NCBI Taxonomy" id="475662"/>
    <lineage>
        <taxon>Bacteria</taxon>
        <taxon>Pseudomonadati</taxon>
        <taxon>Pseudomonadota</taxon>
        <taxon>Gammaproteobacteria</taxon>
        <taxon>Oceanospirillales</taxon>
        <taxon>Halomonadaceae</taxon>
        <taxon>Halomonas</taxon>
    </lineage>
</organism>
<evidence type="ECO:0000256" key="1">
    <source>
        <dbReference type="SAM" id="MobiDB-lite"/>
    </source>
</evidence>
<dbReference type="EMBL" id="CP021435">
    <property type="protein sequence ID" value="ATJ84061.1"/>
    <property type="molecule type" value="Genomic_DNA"/>
</dbReference>
<protein>
    <submittedName>
        <fullName evidence="2">Uncharacterized protein</fullName>
    </submittedName>
</protein>
<feature type="compositionally biased region" description="Basic and acidic residues" evidence="1">
    <location>
        <begin position="1"/>
        <end position="12"/>
    </location>
</feature>
<dbReference type="AlphaFoldDB" id="A0A291PB31"/>
<gene>
    <name evidence="2" type="ORF">BEI_3074</name>
</gene>
<reference evidence="2 3" key="1">
    <citation type="journal article" date="2017" name="Sci. Rep.">
        <title>Revealing the Saline Adaptation Strategies of the Halophilic Bacterium Halomonas beimenensis through High-throughput Omics and Transposon Mutagenesis Approaches.</title>
        <authorList>
            <person name="Chen Y.H."/>
            <person name="Lin S.S."/>
            <person name="Shyu Y.T."/>
        </authorList>
    </citation>
    <scope>NUCLEOTIDE SEQUENCE [LARGE SCALE GENOMIC DNA]</scope>
    <source>
        <strain evidence="2 3">NTU-111</strain>
    </source>
</reference>